<evidence type="ECO:0000256" key="4">
    <source>
        <dbReference type="ARBA" id="ARBA00022597"/>
    </source>
</evidence>
<dbReference type="AlphaFoldDB" id="A0A0R2JRV1"/>
<evidence type="ECO:0000313" key="10">
    <source>
        <dbReference type="EMBL" id="KRN77322.1"/>
    </source>
</evidence>
<feature type="transmembrane region" description="Helical" evidence="8">
    <location>
        <begin position="12"/>
        <end position="36"/>
    </location>
</feature>
<protein>
    <recommendedName>
        <fullName evidence="9">Phosphotransferase system EIIC domain-containing protein</fullName>
    </recommendedName>
</protein>
<comment type="caution">
    <text evidence="10">The sequence shown here is derived from an EMBL/GenBank/DDBJ whole genome shotgun (WGS) entry which is preliminary data.</text>
</comment>
<evidence type="ECO:0000259" key="9">
    <source>
        <dbReference type="Pfam" id="PF13303"/>
    </source>
</evidence>
<feature type="domain" description="Phosphotransferase system EIIC" evidence="9">
    <location>
        <begin position="13"/>
        <end position="342"/>
    </location>
</feature>
<evidence type="ECO:0000256" key="5">
    <source>
        <dbReference type="ARBA" id="ARBA00022692"/>
    </source>
</evidence>
<evidence type="ECO:0000256" key="6">
    <source>
        <dbReference type="ARBA" id="ARBA00022989"/>
    </source>
</evidence>
<evidence type="ECO:0000256" key="2">
    <source>
        <dbReference type="ARBA" id="ARBA00022448"/>
    </source>
</evidence>
<evidence type="ECO:0000256" key="3">
    <source>
        <dbReference type="ARBA" id="ARBA00022475"/>
    </source>
</evidence>
<feature type="transmembrane region" description="Helical" evidence="8">
    <location>
        <begin position="176"/>
        <end position="204"/>
    </location>
</feature>
<dbReference type="EMBL" id="JQCD01000021">
    <property type="protein sequence ID" value="KRN77322.1"/>
    <property type="molecule type" value="Genomic_DNA"/>
</dbReference>
<feature type="transmembrane region" description="Helical" evidence="8">
    <location>
        <begin position="133"/>
        <end position="156"/>
    </location>
</feature>
<feature type="transmembrane region" description="Helical" evidence="8">
    <location>
        <begin position="257"/>
        <end position="275"/>
    </location>
</feature>
<dbReference type="GO" id="GO:0005886">
    <property type="term" value="C:plasma membrane"/>
    <property type="evidence" value="ECO:0007669"/>
    <property type="project" value="UniProtKB-SubCell"/>
</dbReference>
<sequence length="346" mass="35446">MEAKMSFKDYTLAVLNGNATAVLVALMPAALLNGILSLMEPSNITETLSFMVNLAQTALPVIAGMLVGLLLKLAPLESASMSLATLIGSGIAVAQKGQFVFTGTGVILNIMLTSFIAGFIAMTLQRYLGSMRVILNPTAILLTGGSIGLFTLPYTLAVQTWIGDLVAKSTSLSPLLMGMTLGIAFAILIVSPLSSVGIATAISISGVGSGSANTGIVAGAMTLALIGASVNPIGGTIAQVFGSPKIQMANILEKPKLFLPIIISAGATGLVSAALEIKGTAFSAGFGASGFVGPITAFQESTGANIGLRLLIVYIFMPVGMAVLMRIIFVKVLKLIQPSDLKLPEV</sequence>
<dbReference type="PATRIC" id="fig|1620.3.peg.1716"/>
<gene>
    <name evidence="10" type="ORF">IV67_GL001679</name>
</gene>
<feature type="transmembrane region" description="Helical" evidence="8">
    <location>
        <begin position="282"/>
        <end position="299"/>
    </location>
</feature>
<dbReference type="RefSeq" id="WP_057786842.1">
    <property type="nucleotide sequence ID" value="NZ_JQCD01000021.1"/>
</dbReference>
<dbReference type="GO" id="GO:0008982">
    <property type="term" value="F:protein-N(PI)-phosphohistidine-sugar phosphotransferase activity"/>
    <property type="evidence" value="ECO:0007669"/>
    <property type="project" value="InterPro"/>
</dbReference>
<accession>A0A0R2JRV1</accession>
<feature type="transmembrane region" description="Helical" evidence="8">
    <location>
        <begin position="48"/>
        <end position="71"/>
    </location>
</feature>
<proteinExistence type="predicted"/>
<keyword evidence="7 8" id="KW-0472">Membrane</keyword>
<dbReference type="GO" id="GO:0009401">
    <property type="term" value="P:phosphoenolpyruvate-dependent sugar phosphotransferase system"/>
    <property type="evidence" value="ECO:0007669"/>
    <property type="project" value="InterPro"/>
</dbReference>
<keyword evidence="3" id="KW-1003">Cell membrane</keyword>
<dbReference type="Pfam" id="PF13303">
    <property type="entry name" value="PTS_EIIC_2"/>
    <property type="match status" value="1"/>
</dbReference>
<dbReference type="STRING" id="1620.IV67_GL001679"/>
<feature type="transmembrane region" description="Helical" evidence="8">
    <location>
        <begin position="78"/>
        <end position="94"/>
    </location>
</feature>
<dbReference type="OrthoDB" id="396983at2"/>
<keyword evidence="6 8" id="KW-1133">Transmembrane helix</keyword>
<dbReference type="Proteomes" id="UP000051673">
    <property type="component" value="Unassembled WGS sequence"/>
</dbReference>
<keyword evidence="5 8" id="KW-0812">Transmembrane</keyword>
<name>A0A0R2JRV1_9LACO</name>
<keyword evidence="4" id="KW-0762">Sugar transport</keyword>
<keyword evidence="11" id="KW-1185">Reference proteome</keyword>
<organism evidence="10 11">
    <name type="scientific">Weissella minor</name>
    <dbReference type="NCBI Taxonomy" id="1620"/>
    <lineage>
        <taxon>Bacteria</taxon>
        <taxon>Bacillati</taxon>
        <taxon>Bacillota</taxon>
        <taxon>Bacilli</taxon>
        <taxon>Lactobacillales</taxon>
        <taxon>Lactobacillaceae</taxon>
        <taxon>Weissella</taxon>
    </lineage>
</organism>
<dbReference type="InterPro" id="IPR003352">
    <property type="entry name" value="PTS_EIIC"/>
</dbReference>
<reference evidence="10 11" key="1">
    <citation type="journal article" date="2015" name="Genome Announc.">
        <title>Expanding the biotechnology potential of lactobacilli through comparative genomics of 213 strains and associated genera.</title>
        <authorList>
            <person name="Sun Z."/>
            <person name="Harris H.M."/>
            <person name="McCann A."/>
            <person name="Guo C."/>
            <person name="Argimon S."/>
            <person name="Zhang W."/>
            <person name="Yang X."/>
            <person name="Jeffery I.B."/>
            <person name="Cooney J.C."/>
            <person name="Kagawa T.F."/>
            <person name="Liu W."/>
            <person name="Song Y."/>
            <person name="Salvetti E."/>
            <person name="Wrobel A."/>
            <person name="Rasinkangas P."/>
            <person name="Parkhill J."/>
            <person name="Rea M.C."/>
            <person name="O'Sullivan O."/>
            <person name="Ritari J."/>
            <person name="Douillard F.P."/>
            <person name="Paul Ross R."/>
            <person name="Yang R."/>
            <person name="Briner A.E."/>
            <person name="Felis G.E."/>
            <person name="de Vos W.M."/>
            <person name="Barrangou R."/>
            <person name="Klaenhammer T.R."/>
            <person name="Caufield P.W."/>
            <person name="Cui Y."/>
            <person name="Zhang H."/>
            <person name="O'Toole P.W."/>
        </authorList>
    </citation>
    <scope>NUCLEOTIDE SEQUENCE [LARGE SCALE GENOMIC DNA]</scope>
    <source>
        <strain evidence="10 11">DSM 20014</strain>
    </source>
</reference>
<evidence type="ECO:0000313" key="11">
    <source>
        <dbReference type="Proteomes" id="UP000051673"/>
    </source>
</evidence>
<comment type="subcellular location">
    <subcellularLocation>
        <location evidence="1">Cell membrane</location>
        <topology evidence="1">Multi-pass membrane protein</topology>
    </subcellularLocation>
</comment>
<evidence type="ECO:0000256" key="8">
    <source>
        <dbReference type="SAM" id="Phobius"/>
    </source>
</evidence>
<keyword evidence="2" id="KW-0813">Transport</keyword>
<evidence type="ECO:0000256" key="1">
    <source>
        <dbReference type="ARBA" id="ARBA00004651"/>
    </source>
</evidence>
<feature type="transmembrane region" description="Helical" evidence="8">
    <location>
        <begin position="100"/>
        <end position="121"/>
    </location>
</feature>
<feature type="transmembrane region" description="Helical" evidence="8">
    <location>
        <begin position="311"/>
        <end position="333"/>
    </location>
</feature>
<evidence type="ECO:0000256" key="7">
    <source>
        <dbReference type="ARBA" id="ARBA00023136"/>
    </source>
</evidence>